<evidence type="ECO:0000256" key="9">
    <source>
        <dbReference type="PIRSR" id="PIRSR038928-1"/>
    </source>
</evidence>
<dbReference type="PROSITE" id="PS00438">
    <property type="entry name" value="CATALASE_2"/>
    <property type="match status" value="1"/>
</dbReference>
<dbReference type="RefSeq" id="WP_098468077.1">
    <property type="nucleotide sequence ID" value="NZ_PDJD01000001.1"/>
</dbReference>
<dbReference type="InterPro" id="IPR020835">
    <property type="entry name" value="Catalase_sf"/>
</dbReference>
<comment type="cofactor">
    <cofactor evidence="10">
        <name>heme</name>
        <dbReference type="ChEBI" id="CHEBI:30413"/>
    </cofactor>
</comment>
<feature type="binding site" description="axial binding residue" evidence="10">
    <location>
        <position position="336"/>
    </location>
    <ligand>
        <name>heme</name>
        <dbReference type="ChEBI" id="CHEBI:30413"/>
    </ligand>
    <ligandPart>
        <name>Fe</name>
        <dbReference type="ChEBI" id="CHEBI:18248"/>
    </ligandPart>
</feature>
<keyword evidence="7 11" id="KW-0376">Hydrogen peroxide</keyword>
<evidence type="ECO:0000256" key="12">
    <source>
        <dbReference type="SAM" id="MobiDB-lite"/>
    </source>
</evidence>
<gene>
    <name evidence="14" type="ORF">ATL40_0400</name>
</gene>
<dbReference type="InterPro" id="IPR002226">
    <property type="entry name" value="Catalase_haem_BS"/>
</dbReference>
<dbReference type="OrthoDB" id="3169619at2"/>
<dbReference type="PROSITE" id="PS51402">
    <property type="entry name" value="CATALASE_3"/>
    <property type="match status" value="1"/>
</dbReference>
<dbReference type="InterPro" id="IPR040333">
    <property type="entry name" value="Catalase_3"/>
</dbReference>
<reference evidence="14 15" key="1">
    <citation type="submission" date="2017-10" db="EMBL/GenBank/DDBJ databases">
        <title>Sequencing the genomes of 1000 actinobacteria strains.</title>
        <authorList>
            <person name="Klenk H.-P."/>
        </authorList>
    </citation>
    <scope>NUCLEOTIDE SEQUENCE [LARGE SCALE GENOMIC DNA]</scope>
    <source>
        <strain evidence="14 15">DSM 21801</strain>
    </source>
</reference>
<dbReference type="InterPro" id="IPR010582">
    <property type="entry name" value="Catalase_immune_responsive"/>
</dbReference>
<dbReference type="GO" id="GO:0042542">
    <property type="term" value="P:response to hydrogen peroxide"/>
    <property type="evidence" value="ECO:0007669"/>
    <property type="project" value="TreeGrafter"/>
</dbReference>
<dbReference type="PRINTS" id="PR00067">
    <property type="entry name" value="CATALASE"/>
</dbReference>
<dbReference type="GO" id="GO:0004096">
    <property type="term" value="F:catalase activity"/>
    <property type="evidence" value="ECO:0007669"/>
    <property type="project" value="UniProtKB-EC"/>
</dbReference>
<evidence type="ECO:0000313" key="14">
    <source>
        <dbReference type="EMBL" id="PFG18853.1"/>
    </source>
</evidence>
<keyword evidence="3 10" id="KW-0349">Heme</keyword>
<keyword evidence="6 10" id="KW-0408">Iron</keyword>
<dbReference type="SUPFAM" id="SSF56634">
    <property type="entry name" value="Heme-dependent catalase-like"/>
    <property type="match status" value="1"/>
</dbReference>
<evidence type="ECO:0000256" key="2">
    <source>
        <dbReference type="ARBA" id="ARBA00022559"/>
    </source>
</evidence>
<keyword evidence="2 11" id="KW-0575">Peroxidase</keyword>
<organism evidence="14 15">
    <name type="scientific">Serinibacter salmoneus</name>
    <dbReference type="NCBI Taxonomy" id="556530"/>
    <lineage>
        <taxon>Bacteria</taxon>
        <taxon>Bacillati</taxon>
        <taxon>Actinomycetota</taxon>
        <taxon>Actinomycetes</taxon>
        <taxon>Micrococcales</taxon>
        <taxon>Beutenbergiaceae</taxon>
        <taxon>Serinibacter</taxon>
    </lineage>
</organism>
<comment type="catalytic activity">
    <reaction evidence="8 11">
        <text>2 H2O2 = O2 + 2 H2O</text>
        <dbReference type="Rhea" id="RHEA:20309"/>
        <dbReference type="ChEBI" id="CHEBI:15377"/>
        <dbReference type="ChEBI" id="CHEBI:15379"/>
        <dbReference type="ChEBI" id="CHEBI:16240"/>
        <dbReference type="EC" id="1.11.1.6"/>
    </reaction>
</comment>
<evidence type="ECO:0000256" key="1">
    <source>
        <dbReference type="ARBA" id="ARBA00005329"/>
    </source>
</evidence>
<feature type="active site" evidence="9">
    <location>
        <position position="126"/>
    </location>
</feature>
<accession>A0A2A9CWS1</accession>
<evidence type="ECO:0000256" key="3">
    <source>
        <dbReference type="ARBA" id="ARBA00022617"/>
    </source>
</evidence>
<feature type="active site" evidence="9">
    <location>
        <position position="54"/>
    </location>
</feature>
<dbReference type="PIRSF" id="PIRSF038928">
    <property type="entry name" value="Catalase_clade1-3"/>
    <property type="match status" value="1"/>
</dbReference>
<evidence type="ECO:0000256" key="4">
    <source>
        <dbReference type="ARBA" id="ARBA00022723"/>
    </source>
</evidence>
<evidence type="ECO:0000256" key="8">
    <source>
        <dbReference type="ARBA" id="ARBA00049254"/>
    </source>
</evidence>
<evidence type="ECO:0000313" key="15">
    <source>
        <dbReference type="Proteomes" id="UP000224915"/>
    </source>
</evidence>
<dbReference type="Gene3D" id="2.40.180.10">
    <property type="entry name" value="Catalase core domain"/>
    <property type="match status" value="1"/>
</dbReference>
<evidence type="ECO:0000256" key="7">
    <source>
        <dbReference type="ARBA" id="ARBA00023324"/>
    </source>
</evidence>
<evidence type="ECO:0000256" key="11">
    <source>
        <dbReference type="RuleBase" id="RU000498"/>
    </source>
</evidence>
<dbReference type="PANTHER" id="PTHR11465">
    <property type="entry name" value="CATALASE"/>
    <property type="match status" value="1"/>
</dbReference>
<dbReference type="PROSITE" id="PS00437">
    <property type="entry name" value="CATALASE_1"/>
    <property type="match status" value="1"/>
</dbReference>
<evidence type="ECO:0000259" key="13">
    <source>
        <dbReference type="SMART" id="SM01060"/>
    </source>
</evidence>
<dbReference type="AlphaFoldDB" id="A0A2A9CWS1"/>
<sequence length="493" mass="54662">MTQPHTTTNAGAPVASDAHSQSVGNDGSIALVDHYLVEKLAQFNRERVPERVVHAKGGGAFGTFEVTHDVSAYTRAAVFQPGTTTETLLRFSSVAGEQGSPDTWRDPRGFALKFYTSEGNYDLVGNNTPVFFIRDGIKFPDFIRSQKRLPGSGLRDHTMQWDFWTLSPESAHQVTWLMGDRGLPSSWRHMDGFGSHTYQWTNAAGERFWVKYHFETRQGNETLTQAQADQIAGEDADFHRRDLHAAIEGGDFPQWDLFVQVMPYEDAKDYRFNPFDLTKVWPKGDYPLIPVGVLTLNRNPENFFAQIEQATFAPSNFVPGIGPSPDKMLQARIFSYADAHRYRVGTNHADLPVNAPRNERHSYSKEGSMRYSFTPAHSPVYAPNSLGGAHADPAAAGDAGNWANDGEMVRAAATLHPEDDDFGQAGTLVREVMDDAARDRLVSNIVGHVSQVERPELFERIFAYWSNVDADLGARVAAGVREITPAAREGASV</sequence>
<dbReference type="Pfam" id="PF00199">
    <property type="entry name" value="Catalase"/>
    <property type="match status" value="1"/>
</dbReference>
<dbReference type="GO" id="GO:0046872">
    <property type="term" value="F:metal ion binding"/>
    <property type="evidence" value="ECO:0007669"/>
    <property type="project" value="UniProtKB-KW"/>
</dbReference>
<dbReference type="FunFam" id="2.40.180.10:FF:000001">
    <property type="entry name" value="Catalase"/>
    <property type="match status" value="1"/>
</dbReference>
<evidence type="ECO:0000256" key="10">
    <source>
        <dbReference type="PIRSR" id="PIRSR038928-2"/>
    </source>
</evidence>
<feature type="domain" description="Catalase core" evidence="13">
    <location>
        <begin position="7"/>
        <end position="390"/>
    </location>
</feature>
<proteinExistence type="inferred from homology"/>
<dbReference type="Pfam" id="PF06628">
    <property type="entry name" value="Catalase-rel"/>
    <property type="match status" value="1"/>
</dbReference>
<dbReference type="CDD" id="cd08156">
    <property type="entry name" value="catalase_clade_3"/>
    <property type="match status" value="1"/>
</dbReference>
<dbReference type="PANTHER" id="PTHR11465:SF9">
    <property type="entry name" value="CATALASE"/>
    <property type="match status" value="1"/>
</dbReference>
<evidence type="ECO:0000256" key="5">
    <source>
        <dbReference type="ARBA" id="ARBA00023002"/>
    </source>
</evidence>
<dbReference type="InterPro" id="IPR011614">
    <property type="entry name" value="Catalase_core"/>
</dbReference>
<dbReference type="EC" id="1.11.1.6" evidence="11"/>
<comment type="caution">
    <text evidence="14">The sequence shown here is derived from an EMBL/GenBank/DDBJ whole genome shotgun (WGS) entry which is preliminary data.</text>
</comment>
<dbReference type="GO" id="GO:0042744">
    <property type="term" value="P:hydrogen peroxide catabolic process"/>
    <property type="evidence" value="ECO:0007669"/>
    <property type="project" value="UniProtKB-KW"/>
</dbReference>
<comment type="similarity">
    <text evidence="1 11">Belongs to the catalase family.</text>
</comment>
<keyword evidence="4 10" id="KW-0479">Metal-binding</keyword>
<dbReference type="GO" id="GO:0005737">
    <property type="term" value="C:cytoplasm"/>
    <property type="evidence" value="ECO:0007669"/>
    <property type="project" value="TreeGrafter"/>
</dbReference>
<protein>
    <recommendedName>
        <fullName evidence="11">Catalase</fullName>
        <ecNumber evidence="11">1.11.1.6</ecNumber>
    </recommendedName>
</protein>
<feature type="compositionally biased region" description="Polar residues" evidence="12">
    <location>
        <begin position="1"/>
        <end position="10"/>
    </location>
</feature>
<dbReference type="EMBL" id="PDJD01000001">
    <property type="protein sequence ID" value="PFG18853.1"/>
    <property type="molecule type" value="Genomic_DNA"/>
</dbReference>
<evidence type="ECO:0000256" key="6">
    <source>
        <dbReference type="ARBA" id="ARBA00023004"/>
    </source>
</evidence>
<dbReference type="SMART" id="SM01060">
    <property type="entry name" value="Catalase"/>
    <property type="match status" value="1"/>
</dbReference>
<keyword evidence="5 11" id="KW-0560">Oxidoreductase</keyword>
<dbReference type="InterPro" id="IPR024708">
    <property type="entry name" value="Catalase_AS"/>
</dbReference>
<dbReference type="InterPro" id="IPR018028">
    <property type="entry name" value="Catalase"/>
</dbReference>
<dbReference type="Proteomes" id="UP000224915">
    <property type="component" value="Unassembled WGS sequence"/>
</dbReference>
<dbReference type="InterPro" id="IPR024711">
    <property type="entry name" value="Catalase_clade1/3"/>
</dbReference>
<name>A0A2A9CWS1_9MICO</name>
<keyword evidence="15" id="KW-1185">Reference proteome</keyword>
<dbReference type="GO" id="GO:0020037">
    <property type="term" value="F:heme binding"/>
    <property type="evidence" value="ECO:0007669"/>
    <property type="project" value="InterPro"/>
</dbReference>
<feature type="region of interest" description="Disordered" evidence="12">
    <location>
        <begin position="1"/>
        <end position="22"/>
    </location>
</feature>